<accession>A0A375J796</accession>
<sequence length="70" mass="7593">MLGRRAAQGFDQGQVRAAMAYHDVTEPALARQAMPAMRRCPHIRAPKPGFLDLAQVDQPVARGKSLPTPA</sequence>
<evidence type="ECO:0000313" key="1">
    <source>
        <dbReference type="EMBL" id="SPS01034.1"/>
    </source>
</evidence>
<gene>
    <name evidence="1" type="ORF">CBM2634_B170361</name>
</gene>
<evidence type="ECO:0000313" key="2">
    <source>
        <dbReference type="Proteomes" id="UP000256805"/>
    </source>
</evidence>
<name>A0A375J796_9BURK</name>
<dbReference type="EMBL" id="OVTA01000040">
    <property type="protein sequence ID" value="SPS01034.1"/>
    <property type="molecule type" value="Genomic_DNA"/>
</dbReference>
<protein>
    <submittedName>
        <fullName evidence="1">Uncharacterized protein</fullName>
    </submittedName>
</protein>
<organism evidence="1 2">
    <name type="scientific">Cupriavidus taiwanensis</name>
    <dbReference type="NCBI Taxonomy" id="164546"/>
    <lineage>
        <taxon>Bacteria</taxon>
        <taxon>Pseudomonadati</taxon>
        <taxon>Pseudomonadota</taxon>
        <taxon>Betaproteobacteria</taxon>
        <taxon>Burkholderiales</taxon>
        <taxon>Burkholderiaceae</taxon>
        <taxon>Cupriavidus</taxon>
    </lineage>
</organism>
<dbReference type="Proteomes" id="UP000256805">
    <property type="component" value="Unassembled WGS sequence"/>
</dbReference>
<proteinExistence type="predicted"/>
<dbReference type="AlphaFoldDB" id="A0A375J796"/>
<reference evidence="1 2" key="1">
    <citation type="submission" date="2018-01" db="EMBL/GenBank/DDBJ databases">
        <authorList>
            <person name="Gaut B.S."/>
            <person name="Morton B.R."/>
            <person name="Clegg M.T."/>
            <person name="Duvall M.R."/>
        </authorList>
    </citation>
    <scope>NUCLEOTIDE SEQUENCE [LARGE SCALE GENOMIC DNA]</scope>
    <source>
        <strain evidence="1">Cupriavidus taiwanensis cmp 52</strain>
    </source>
</reference>